<organism evidence="7 8">
    <name type="scientific">Biomphalaria glabrata</name>
    <name type="common">Bloodfluke planorb</name>
    <name type="synonym">Freshwater snail</name>
    <dbReference type="NCBI Taxonomy" id="6526"/>
    <lineage>
        <taxon>Eukaryota</taxon>
        <taxon>Metazoa</taxon>
        <taxon>Spiralia</taxon>
        <taxon>Lophotrochozoa</taxon>
        <taxon>Mollusca</taxon>
        <taxon>Gastropoda</taxon>
        <taxon>Heterobranchia</taxon>
        <taxon>Euthyneura</taxon>
        <taxon>Panpulmonata</taxon>
        <taxon>Hygrophila</taxon>
        <taxon>Lymnaeoidea</taxon>
        <taxon>Planorbidae</taxon>
        <taxon>Biomphalaria</taxon>
    </lineage>
</organism>
<dbReference type="InterPro" id="IPR029705">
    <property type="entry name" value="VPS35L"/>
</dbReference>
<dbReference type="GO" id="GO:0015031">
    <property type="term" value="P:protein transport"/>
    <property type="evidence" value="ECO:0007669"/>
    <property type="project" value="UniProtKB-KW"/>
</dbReference>
<feature type="compositionally biased region" description="Low complexity" evidence="6">
    <location>
        <begin position="51"/>
        <end position="60"/>
    </location>
</feature>
<dbReference type="OMA" id="RVEVCKN"/>
<sequence length="982" mass="110228">MATYEWVPRTRNYAAEIKSFEVTSVAATSHPLKAITVTEVKKIGDKKDASKSSASAPSKSTVIDPLSSSDPLSVGINAEFDGLDPLSRIMKGDSAPAAKSNRSDRLKAQSVDETDGGDNLGETFEPWSLKKAGILSVYTTSEKLSITTSFLSATDQENVVIKTQTQSAGTVSDKVKNRLEQLDDFEEGSVKEMLNLSQQDYVKRIEELNEALKTAWDSDHRVKALKIAIQCSKLLADISVIPFYPSKFVLITDILDTFGRLVYDRLLDKAQSSLPGRSLKLSANFTSDEVPEAAKETCRNWFFKIASIRELIPRLYVEAALLKSYNFLNTNEYSDALRRLSLMVRGIGDPLVAVYARCYLCRVGMIIAPKFKDHIPRCFEDFITTFPQVQGESVQNILAVQKLDMPRYLTLFSPALDWILQCLAHNASETLLNETLERCKEQCNNALMINSIMSAFQPQYIANRALVFTEMIRDCEGTGLPKYLLHRTLGLCLVVAETPEDQRLPVLNEVWKAVVKQKNPSEYIGCAEIWIEFVVKHCGKREINTFLGDIIKHMTPDRAYEDFYPQLQSVVIKILAHQHDFSLLFSLDKFMTFVDMFQKEAVKVEVCKNIFESFNKHQTTSVSDPVVINAMMFLGKIMHDSVDALTLEDEKRQIGQLLCGFIRLVQFGRDFEQQLSFYVESRAYFSNLDSVLITLIHSVNNLAVETRRIVRGSHTSKTAAFVRACAAYCFITIPSLQSIYSQLQLYLLSGQVALLNQCYSQGDAFFKASISLIPEMPKTLDGDAKSKSSEPYLLEYLYSFVATLLVTPDNPEMGVMYLLRGLLNVLQDYTWEPNSDARILVYTRVLAMLSAAYQEEYPYHIDKVDSNDSMYGNDPKYLSEVKNMANTLISEILSHLKSIATPDNAKRQSSLVMEILSVLLTTCDFSQPSVSTLTVNLWNLAQKNGQADVKTLKKLIDLVKSKASSASSAFQSLLPRLVINNA</sequence>
<reference evidence="8" key="1">
    <citation type="submission" date="2025-08" db="UniProtKB">
        <authorList>
            <consortium name="RefSeq"/>
        </authorList>
    </citation>
    <scope>IDENTIFICATION</scope>
</reference>
<comment type="subcellular location">
    <subcellularLocation>
        <location evidence="1">Endosome</location>
    </subcellularLocation>
</comment>
<dbReference type="InterPro" id="IPR016024">
    <property type="entry name" value="ARM-type_fold"/>
</dbReference>
<protein>
    <submittedName>
        <fullName evidence="8">VPS35 endosomal protein-sorting factor-like</fullName>
    </submittedName>
</protein>
<dbReference type="GO" id="GO:0005768">
    <property type="term" value="C:endosome"/>
    <property type="evidence" value="ECO:0007669"/>
    <property type="project" value="UniProtKB-SubCell"/>
</dbReference>
<dbReference type="GeneID" id="106062592"/>
<evidence type="ECO:0000313" key="8">
    <source>
        <dbReference type="RefSeq" id="XP_055875147.1"/>
    </source>
</evidence>
<keyword evidence="4" id="KW-0967">Endosome</keyword>
<evidence type="ECO:0000256" key="5">
    <source>
        <dbReference type="ARBA" id="ARBA00022927"/>
    </source>
</evidence>
<gene>
    <name evidence="8" type="primary">LOC106062592</name>
</gene>
<keyword evidence="3" id="KW-0813">Transport</keyword>
<dbReference type="AlphaFoldDB" id="A0A9W2ZJD6"/>
<feature type="region of interest" description="Disordered" evidence="6">
    <location>
        <begin position="46"/>
        <end position="67"/>
    </location>
</feature>
<dbReference type="GO" id="GO:0032456">
    <property type="term" value="P:endocytic recycling"/>
    <property type="evidence" value="ECO:0007669"/>
    <property type="project" value="InterPro"/>
</dbReference>
<dbReference type="PANTHER" id="PTHR13673">
    <property type="entry name" value="ESOPHAGEAL CANCER ASSOCIATED PROTEIN"/>
    <property type="match status" value="1"/>
</dbReference>
<name>A0A9W2ZJD6_BIOGL</name>
<proteinExistence type="inferred from homology"/>
<dbReference type="PANTHER" id="PTHR13673:SF0">
    <property type="entry name" value="VPS35 ENDOSOMAL PROTEIN-SORTING FACTOR-LIKE"/>
    <property type="match status" value="1"/>
</dbReference>
<evidence type="ECO:0000256" key="2">
    <source>
        <dbReference type="ARBA" id="ARBA00010704"/>
    </source>
</evidence>
<evidence type="ECO:0000313" key="7">
    <source>
        <dbReference type="Proteomes" id="UP001165740"/>
    </source>
</evidence>
<evidence type="ECO:0000256" key="1">
    <source>
        <dbReference type="ARBA" id="ARBA00004177"/>
    </source>
</evidence>
<comment type="similarity">
    <text evidence="2">Belongs to the VPS35L family.</text>
</comment>
<dbReference type="Proteomes" id="UP001165740">
    <property type="component" value="Chromosome 2"/>
</dbReference>
<dbReference type="RefSeq" id="XP_055875147.1">
    <property type="nucleotide sequence ID" value="XM_056019172.1"/>
</dbReference>
<dbReference type="OrthoDB" id="1734063at2759"/>
<feature type="region of interest" description="Disordered" evidence="6">
    <location>
        <begin position="91"/>
        <end position="119"/>
    </location>
</feature>
<keyword evidence="7" id="KW-1185">Reference proteome</keyword>
<keyword evidence="5" id="KW-0653">Protein transport</keyword>
<evidence type="ECO:0000256" key="3">
    <source>
        <dbReference type="ARBA" id="ARBA00022448"/>
    </source>
</evidence>
<evidence type="ECO:0000256" key="4">
    <source>
        <dbReference type="ARBA" id="ARBA00022753"/>
    </source>
</evidence>
<evidence type="ECO:0000256" key="6">
    <source>
        <dbReference type="SAM" id="MobiDB-lite"/>
    </source>
</evidence>
<dbReference type="SUPFAM" id="SSF48371">
    <property type="entry name" value="ARM repeat"/>
    <property type="match status" value="1"/>
</dbReference>
<accession>A0A9W2ZJD6</accession>